<evidence type="ECO:0000313" key="3">
    <source>
        <dbReference type="EMBL" id="PPK81666.1"/>
    </source>
</evidence>
<evidence type="ECO:0000313" key="4">
    <source>
        <dbReference type="Proteomes" id="UP000237749"/>
    </source>
</evidence>
<name>A0A2S6HV58_9FIRM</name>
<organism evidence="3 4">
    <name type="scientific">Lacrimispora xylanisolvens</name>
    <dbReference type="NCBI Taxonomy" id="384636"/>
    <lineage>
        <taxon>Bacteria</taxon>
        <taxon>Bacillati</taxon>
        <taxon>Bacillota</taxon>
        <taxon>Clostridia</taxon>
        <taxon>Lachnospirales</taxon>
        <taxon>Lachnospiraceae</taxon>
        <taxon>Lacrimispora</taxon>
    </lineage>
</organism>
<proteinExistence type="predicted"/>
<accession>A0A2S6HV58</accession>
<comment type="caution">
    <text evidence="3">The sequence shown here is derived from an EMBL/GenBank/DDBJ whole genome shotgun (WGS) entry which is preliminary data.</text>
</comment>
<dbReference type="InterPro" id="IPR025588">
    <property type="entry name" value="YcxB-like_C"/>
</dbReference>
<feature type="domain" description="YcxB-like C-terminal" evidence="2">
    <location>
        <begin position="90"/>
        <end position="149"/>
    </location>
</feature>
<dbReference type="Pfam" id="PF14317">
    <property type="entry name" value="YcxB"/>
    <property type="match status" value="1"/>
</dbReference>
<keyword evidence="1" id="KW-0472">Membrane</keyword>
<feature type="transmembrane region" description="Helical" evidence="1">
    <location>
        <begin position="52"/>
        <end position="73"/>
    </location>
</feature>
<evidence type="ECO:0000259" key="2">
    <source>
        <dbReference type="Pfam" id="PF14317"/>
    </source>
</evidence>
<keyword evidence="1" id="KW-0812">Transmembrane</keyword>
<dbReference type="OrthoDB" id="2002442at2"/>
<dbReference type="EMBL" id="PTJA01000004">
    <property type="protein sequence ID" value="PPK81666.1"/>
    <property type="molecule type" value="Genomic_DNA"/>
</dbReference>
<keyword evidence="4" id="KW-1185">Reference proteome</keyword>
<keyword evidence="1" id="KW-1133">Transmembrane helix</keyword>
<reference evidence="3 4" key="1">
    <citation type="submission" date="2018-02" db="EMBL/GenBank/DDBJ databases">
        <title>Genomic Encyclopedia of Archaeal and Bacterial Type Strains, Phase II (KMG-II): from individual species to whole genera.</title>
        <authorList>
            <person name="Goeker M."/>
        </authorList>
    </citation>
    <scope>NUCLEOTIDE SEQUENCE [LARGE SCALE GENOMIC DNA]</scope>
    <source>
        <strain evidence="3 4">DSM 3808</strain>
    </source>
</reference>
<feature type="transmembrane region" description="Helical" evidence="1">
    <location>
        <begin position="20"/>
        <end position="46"/>
    </location>
</feature>
<evidence type="ECO:0000256" key="1">
    <source>
        <dbReference type="SAM" id="Phobius"/>
    </source>
</evidence>
<gene>
    <name evidence="3" type="ORF">BXY41_104469</name>
</gene>
<dbReference type="AlphaFoldDB" id="A0A2S6HV58"/>
<protein>
    <submittedName>
        <fullName evidence="3">YcxB-like protein</fullName>
    </submittedName>
</protein>
<dbReference type="Proteomes" id="UP000237749">
    <property type="component" value="Unassembled WGS sequence"/>
</dbReference>
<dbReference type="RefSeq" id="WP_104436745.1">
    <property type="nucleotide sequence ID" value="NZ_PTJA01000004.1"/>
</dbReference>
<sequence>MKYQYTYKNTGMDIWQLSMYYIYGSMVGVCNLIFTAAILTLTIVRWEASGNFFRICAVLGCCLFPVIQPLAVYGKAKKQASASQDIKIGFDDTGIYVGEGEGAQEISWNKIRRIGKKPSMILVFLNSTHGFVLPDRILKEEKNDFYAFLSSKMKK</sequence>